<organism evidence="2 3">
    <name type="scientific">Aerosakkonema funiforme FACHB-1375</name>
    <dbReference type="NCBI Taxonomy" id="2949571"/>
    <lineage>
        <taxon>Bacteria</taxon>
        <taxon>Bacillati</taxon>
        <taxon>Cyanobacteriota</taxon>
        <taxon>Cyanophyceae</taxon>
        <taxon>Oscillatoriophycideae</taxon>
        <taxon>Aerosakkonematales</taxon>
        <taxon>Aerosakkonemataceae</taxon>
        <taxon>Aerosakkonema</taxon>
    </lineage>
</organism>
<dbReference type="InterPro" id="IPR011335">
    <property type="entry name" value="Restrct_endonuc-II-like"/>
</dbReference>
<dbReference type="Gene3D" id="3.90.1570.10">
    <property type="entry name" value="tt1808, chain A"/>
    <property type="match status" value="1"/>
</dbReference>
<keyword evidence="2" id="KW-0540">Nuclease</keyword>
<proteinExistence type="predicted"/>
<protein>
    <submittedName>
        <fullName evidence="2">Uma2 family endonuclease</fullName>
    </submittedName>
</protein>
<dbReference type="PANTHER" id="PTHR35400">
    <property type="entry name" value="SLR1083 PROTEIN"/>
    <property type="match status" value="1"/>
</dbReference>
<dbReference type="AlphaFoldDB" id="A0A926VBV6"/>
<keyword evidence="2" id="KW-0378">Hydrolase</keyword>
<dbReference type="PANTHER" id="PTHR35400:SF1">
    <property type="entry name" value="SLR1083 PROTEIN"/>
    <property type="match status" value="1"/>
</dbReference>
<dbReference type="InterPro" id="IPR008538">
    <property type="entry name" value="Uma2"/>
</dbReference>
<dbReference type="RefSeq" id="WP_190461935.1">
    <property type="nucleotide sequence ID" value="NZ_JACJPW010000005.1"/>
</dbReference>
<reference evidence="2" key="2">
    <citation type="submission" date="2020-08" db="EMBL/GenBank/DDBJ databases">
        <authorList>
            <person name="Chen M."/>
            <person name="Teng W."/>
            <person name="Zhao L."/>
            <person name="Hu C."/>
            <person name="Zhou Y."/>
            <person name="Han B."/>
            <person name="Song L."/>
            <person name="Shu W."/>
        </authorList>
    </citation>
    <scope>NUCLEOTIDE SEQUENCE</scope>
    <source>
        <strain evidence="2">FACHB-1375</strain>
    </source>
</reference>
<dbReference type="InterPro" id="IPR012296">
    <property type="entry name" value="Nuclease_put_TT1808"/>
</dbReference>
<name>A0A926VBV6_9CYAN</name>
<feature type="domain" description="Putative restriction endonuclease" evidence="1">
    <location>
        <begin position="12"/>
        <end position="178"/>
    </location>
</feature>
<reference evidence="2" key="1">
    <citation type="journal article" date="2015" name="ISME J.">
        <title>Draft Genome Sequence of Streptomyces incarnatus NRRL8089, which Produces the Nucleoside Antibiotic Sinefungin.</title>
        <authorList>
            <person name="Oshima K."/>
            <person name="Hattori M."/>
            <person name="Shimizu H."/>
            <person name="Fukuda K."/>
            <person name="Nemoto M."/>
            <person name="Inagaki K."/>
            <person name="Tamura T."/>
        </authorList>
    </citation>
    <scope>NUCLEOTIDE SEQUENCE</scope>
    <source>
        <strain evidence="2">FACHB-1375</strain>
    </source>
</reference>
<evidence type="ECO:0000313" key="2">
    <source>
        <dbReference type="EMBL" id="MBD2180087.1"/>
    </source>
</evidence>
<dbReference type="Proteomes" id="UP000641646">
    <property type="component" value="Unassembled WGS sequence"/>
</dbReference>
<keyword evidence="2" id="KW-0255">Endonuclease</keyword>
<evidence type="ECO:0000313" key="3">
    <source>
        <dbReference type="Proteomes" id="UP000641646"/>
    </source>
</evidence>
<dbReference type="CDD" id="cd06260">
    <property type="entry name" value="DUF820-like"/>
    <property type="match status" value="1"/>
</dbReference>
<comment type="caution">
    <text evidence="2">The sequence shown here is derived from an EMBL/GenBank/DDBJ whole genome shotgun (WGS) entry which is preliminary data.</text>
</comment>
<evidence type="ECO:0000259" key="1">
    <source>
        <dbReference type="Pfam" id="PF05685"/>
    </source>
</evidence>
<gene>
    <name evidence="2" type="ORF">H6G03_02975</name>
</gene>
<accession>A0A926VBV6</accession>
<keyword evidence="3" id="KW-1185">Reference proteome</keyword>
<dbReference type="EMBL" id="JACJPW010000005">
    <property type="protein sequence ID" value="MBD2180087.1"/>
    <property type="molecule type" value="Genomic_DNA"/>
</dbReference>
<dbReference type="GO" id="GO:0004519">
    <property type="term" value="F:endonuclease activity"/>
    <property type="evidence" value="ECO:0007669"/>
    <property type="project" value="UniProtKB-KW"/>
</dbReference>
<dbReference type="SUPFAM" id="SSF52980">
    <property type="entry name" value="Restriction endonuclease-like"/>
    <property type="match status" value="1"/>
</dbReference>
<sequence length="185" mass="21091">MTSTSVRLFSQDEYHRMTEAGILDPDERVELLEGQIISMAAKNPPHSATNLCAAEYLRNLLAGLALIRIQDPIDLSPYSEPEPDIAVVKIDPRLYAENHPTPTDTFLLIEISDTTLERDRKQKAAAYAKAGIADYWILDVNTRQVRVFREIVKETYQQETILNEEATLFMLAFPKIEVQIDRLFP</sequence>
<dbReference type="Pfam" id="PF05685">
    <property type="entry name" value="Uma2"/>
    <property type="match status" value="1"/>
</dbReference>